<feature type="coiled-coil region" evidence="1">
    <location>
        <begin position="65"/>
        <end position="120"/>
    </location>
</feature>
<feature type="compositionally biased region" description="Basic and acidic residues" evidence="2">
    <location>
        <begin position="577"/>
        <end position="594"/>
    </location>
</feature>
<feature type="compositionally biased region" description="Basic and acidic residues" evidence="2">
    <location>
        <begin position="698"/>
        <end position="709"/>
    </location>
</feature>
<dbReference type="OMA" id="FMIDIHD"/>
<feature type="compositionally biased region" description="Low complexity" evidence="2">
    <location>
        <begin position="564"/>
        <end position="576"/>
    </location>
</feature>
<organism evidence="3 4">
    <name type="scientific">Plasmodium gonderi</name>
    <dbReference type="NCBI Taxonomy" id="77519"/>
    <lineage>
        <taxon>Eukaryota</taxon>
        <taxon>Sar</taxon>
        <taxon>Alveolata</taxon>
        <taxon>Apicomplexa</taxon>
        <taxon>Aconoidasida</taxon>
        <taxon>Haemosporida</taxon>
        <taxon>Plasmodiidae</taxon>
        <taxon>Plasmodium</taxon>
        <taxon>Plasmodium (Plasmodium)</taxon>
    </lineage>
</organism>
<protein>
    <submittedName>
        <fullName evidence="3">Uncharacterized protein</fullName>
    </submittedName>
</protein>
<reference evidence="4" key="1">
    <citation type="submission" date="2017-04" db="EMBL/GenBank/DDBJ databases">
        <title>Plasmodium gonderi genome.</title>
        <authorList>
            <person name="Arisue N."/>
            <person name="Honma H."/>
            <person name="Kawai S."/>
            <person name="Tougan T."/>
            <person name="Tanabe K."/>
            <person name="Horii T."/>
        </authorList>
    </citation>
    <scope>NUCLEOTIDE SEQUENCE [LARGE SCALE GENOMIC DNA]</scope>
    <source>
        <strain evidence="4">ATCC 30045</strain>
    </source>
</reference>
<feature type="compositionally biased region" description="Basic and acidic residues" evidence="2">
    <location>
        <begin position="862"/>
        <end position="876"/>
    </location>
</feature>
<feature type="compositionally biased region" description="Polar residues" evidence="2">
    <location>
        <begin position="645"/>
        <end position="654"/>
    </location>
</feature>
<feature type="compositionally biased region" description="Low complexity" evidence="2">
    <location>
        <begin position="925"/>
        <end position="937"/>
    </location>
</feature>
<feature type="region of interest" description="Disordered" evidence="2">
    <location>
        <begin position="771"/>
        <end position="798"/>
    </location>
</feature>
<feature type="region of interest" description="Disordered" evidence="2">
    <location>
        <begin position="914"/>
        <end position="962"/>
    </location>
</feature>
<accession>A0A1Y1JIB5</accession>
<feature type="compositionally biased region" description="Polar residues" evidence="2">
    <location>
        <begin position="519"/>
        <end position="530"/>
    </location>
</feature>
<feature type="compositionally biased region" description="Polar residues" evidence="2">
    <location>
        <begin position="686"/>
        <end position="697"/>
    </location>
</feature>
<dbReference type="RefSeq" id="XP_028544835.1">
    <property type="nucleotide sequence ID" value="XM_028689034.1"/>
</dbReference>
<feature type="region of interest" description="Disordered" evidence="2">
    <location>
        <begin position="990"/>
        <end position="1016"/>
    </location>
</feature>
<evidence type="ECO:0000313" key="4">
    <source>
        <dbReference type="Proteomes" id="UP000195521"/>
    </source>
</evidence>
<feature type="region of interest" description="Disordered" evidence="2">
    <location>
        <begin position="645"/>
        <end position="709"/>
    </location>
</feature>
<gene>
    <name evidence="3" type="ORF">PGO_122430</name>
</gene>
<comment type="caution">
    <text evidence="3">The sequence shown here is derived from an EMBL/GenBank/DDBJ whole genome shotgun (WGS) entry which is preliminary data.</text>
</comment>
<name>A0A1Y1JIB5_PLAGO</name>
<feature type="region of interest" description="Disordered" evidence="2">
    <location>
        <begin position="254"/>
        <end position="276"/>
    </location>
</feature>
<keyword evidence="1" id="KW-0175">Coiled coil</keyword>
<feature type="compositionally biased region" description="Polar residues" evidence="2">
    <location>
        <begin position="595"/>
        <end position="612"/>
    </location>
</feature>
<feature type="region of interest" description="Disordered" evidence="2">
    <location>
        <begin position="470"/>
        <end position="531"/>
    </location>
</feature>
<feature type="compositionally biased region" description="Basic and acidic residues" evidence="2">
    <location>
        <begin position="480"/>
        <end position="497"/>
    </location>
</feature>
<dbReference type="OrthoDB" id="361911at2759"/>
<keyword evidence="4" id="KW-1185">Reference proteome</keyword>
<evidence type="ECO:0000256" key="2">
    <source>
        <dbReference type="SAM" id="MobiDB-lite"/>
    </source>
</evidence>
<dbReference type="EMBL" id="BDQF01000013">
    <property type="protein sequence ID" value="GAW82246.1"/>
    <property type="molecule type" value="Genomic_DNA"/>
</dbReference>
<feature type="compositionally biased region" description="Basic residues" evidence="2">
    <location>
        <begin position="553"/>
        <end position="563"/>
    </location>
</feature>
<evidence type="ECO:0000256" key="1">
    <source>
        <dbReference type="SAM" id="Coils"/>
    </source>
</evidence>
<sequence>MKKKKKSVEEVKVWNDALKNLDDVERNKYNLTIDTVHGRIRPEPEIIEHILEGLEDKIRYYFNLYKVEKEKRNNCEKENYRLNEEMNHTYTILQKNKIYTDKLENKLNNIKENQSSLIDTVRRIDLLYIQLDTLVQSFAGVCSQVASEVKFETNDINKKRNIMKMLLDYIYPCRTLDPRINSLYGMLYYQSIGFIKDGKFMSPPIPPIPPLIPSESDGWLAPSSRSIRHEEMHGKQYIHNNHIEDLYEKNMHPFASSRSSRSDSIRQNGCSYNRDNSKDNNIDDRYFCKYVSEEQKKAESNEYIYKPSMSQIISAELQGFDIQIGYLEIKYKKENARIICVVRYDNETSASAIQNSNRVTKPRDMNGIANGGKCIFNIDYTINLNSLPQKNPGCVPSFMIDVHDVNGKALIGTSRCSFISEKTLLKDASWDIYSRDVNIKPEIIGKMNVSVLPFPKNAILPSEMFRKSKQSLPSPLLHDPNSKNEEATSDNMIRDNNAKVMFQKQSPLIKSTQEKNEKSLSPQTMNQDLPSTVGGAKIQIVNNKTQGTNLFQRGKKVTFKPHTSKSGDPAGSSDSSSKAKTEIEEFKNQKELSKRNNTIGRNGDSNNKSTTVPDVIQKKGVNIGLIGKSTTSSLVQSRIQNLAKQFESKNGTPRSSEEDSGSKNSSTVTVGGSINKLGKPLKTNLPLPNNKENNVSSDEQKLVKKESTEKKQVTSLKQVENVQKSLPVMKDGVTKIKLPFPGKKDLTKKEDSAELTKKADAAELAKKANSAELAKKANSAELAKKANSAELAKKANSAELAKKANSAELTKTDSIKNVNDVKDNNISSKSLKPLLKIKVEPKKENLNKLFNKLPLKTSLTASKEKENKSSDAEPALKKSLSKGTGVGASKLKITTPLNMKNVVSSAANSDVKNVSTYEDKMNKSNTTEAEVATANTETPEHQAKGLMTSKAEAGGSTNTEKRLEKKISIKNKMLTLLKIKPVDPSAILKKSLSKNTPPAPAEGESESSQQEPDIKNLLEKAKKNAIFIDKNKVNVKLNKKVEVKREVKKFVPKLKNFE</sequence>
<feature type="region of interest" description="Disordered" evidence="2">
    <location>
        <begin position="544"/>
        <end position="613"/>
    </location>
</feature>
<feature type="region of interest" description="Disordered" evidence="2">
    <location>
        <begin position="852"/>
        <end position="889"/>
    </location>
</feature>
<proteinExistence type="predicted"/>
<dbReference type="Proteomes" id="UP000195521">
    <property type="component" value="Unassembled WGS sequence"/>
</dbReference>
<dbReference type="AlphaFoldDB" id="A0A1Y1JIB5"/>
<dbReference type="GeneID" id="39748983"/>
<evidence type="ECO:0000313" key="3">
    <source>
        <dbReference type="EMBL" id="GAW82246.1"/>
    </source>
</evidence>